<dbReference type="Pfam" id="PF14279">
    <property type="entry name" value="HNH_5"/>
    <property type="match status" value="1"/>
</dbReference>
<sequence length="168" mass="18099">MRTLVLNAGYEPLGVVSFKRALVLVLAGKAVVLAADEVPVVAATLSLPRPSVILLTRYVRVPHLRSVAVSRRGVLRRDGGRCAYCRRSATTVDHVLPRSRGGRDTWENLVACCLRCNGQKGDRTPEEMGWSLRLRPAAPVGPAWVAQGAEGLHPGWADYLPGLAAEVA</sequence>
<feature type="domain" description="HNH nuclease" evidence="1">
    <location>
        <begin position="69"/>
        <end position="118"/>
    </location>
</feature>
<dbReference type="CDD" id="cd00085">
    <property type="entry name" value="HNHc"/>
    <property type="match status" value="1"/>
</dbReference>
<comment type="caution">
    <text evidence="2">The sequence shown here is derived from an EMBL/GenBank/DDBJ whole genome shotgun (WGS) entry which is preliminary data.</text>
</comment>
<dbReference type="PANTHER" id="PTHR33877">
    <property type="entry name" value="SLL1193 PROTEIN"/>
    <property type="match status" value="1"/>
</dbReference>
<name>A0ABU8RME0_9ACTN</name>
<accession>A0ABU8RME0</accession>
<evidence type="ECO:0000259" key="1">
    <source>
        <dbReference type="SMART" id="SM00507"/>
    </source>
</evidence>
<keyword evidence="2" id="KW-0255">Endonuclease</keyword>
<dbReference type="PANTHER" id="PTHR33877:SF2">
    <property type="entry name" value="OS07G0170200 PROTEIN"/>
    <property type="match status" value="1"/>
</dbReference>
<organism evidence="2 3">
    <name type="scientific">Pseudokineococcus basanitobsidens</name>
    <dbReference type="NCBI Taxonomy" id="1926649"/>
    <lineage>
        <taxon>Bacteria</taxon>
        <taxon>Bacillati</taxon>
        <taxon>Actinomycetota</taxon>
        <taxon>Actinomycetes</taxon>
        <taxon>Kineosporiales</taxon>
        <taxon>Kineosporiaceae</taxon>
        <taxon>Pseudokineococcus</taxon>
    </lineage>
</organism>
<reference evidence="2 3" key="1">
    <citation type="journal article" date="2017" name="Int. J. Syst. Evol. Microbiol.">
        <title>Pseudokineococcus basanitobsidens sp. nov., isolated from volcanic rock.</title>
        <authorList>
            <person name="Lee D.W."/>
            <person name="Park M.Y."/>
            <person name="Kim J.J."/>
            <person name="Kim B.S."/>
        </authorList>
    </citation>
    <scope>NUCLEOTIDE SEQUENCE [LARGE SCALE GENOMIC DNA]</scope>
    <source>
        <strain evidence="2 3">DSM 103726</strain>
    </source>
</reference>
<dbReference type="SMART" id="SM00507">
    <property type="entry name" value="HNHc"/>
    <property type="match status" value="1"/>
</dbReference>
<dbReference type="Proteomes" id="UP001387100">
    <property type="component" value="Unassembled WGS sequence"/>
</dbReference>
<dbReference type="InterPro" id="IPR029471">
    <property type="entry name" value="HNH_5"/>
</dbReference>
<evidence type="ECO:0000313" key="3">
    <source>
        <dbReference type="Proteomes" id="UP001387100"/>
    </source>
</evidence>
<dbReference type="EMBL" id="JBBIAA010000018">
    <property type="protein sequence ID" value="MEJ5946214.1"/>
    <property type="molecule type" value="Genomic_DNA"/>
</dbReference>
<dbReference type="InterPro" id="IPR052892">
    <property type="entry name" value="NA-targeting_endonuclease"/>
</dbReference>
<keyword evidence="3" id="KW-1185">Reference proteome</keyword>
<proteinExistence type="predicted"/>
<dbReference type="GO" id="GO:0004519">
    <property type="term" value="F:endonuclease activity"/>
    <property type="evidence" value="ECO:0007669"/>
    <property type="project" value="UniProtKB-KW"/>
</dbReference>
<keyword evidence="2" id="KW-0378">Hydrolase</keyword>
<evidence type="ECO:0000313" key="2">
    <source>
        <dbReference type="EMBL" id="MEJ5946214.1"/>
    </source>
</evidence>
<gene>
    <name evidence="2" type="ORF">WDZ17_13025</name>
</gene>
<keyword evidence="2" id="KW-0540">Nuclease</keyword>
<dbReference type="InterPro" id="IPR003615">
    <property type="entry name" value="HNH_nuc"/>
</dbReference>
<dbReference type="Gene3D" id="1.10.30.50">
    <property type="match status" value="1"/>
</dbReference>
<dbReference type="RefSeq" id="WP_339575598.1">
    <property type="nucleotide sequence ID" value="NZ_JBBIAA010000018.1"/>
</dbReference>
<protein>
    <submittedName>
        <fullName evidence="2">HNH endonuclease</fullName>
    </submittedName>
</protein>